<dbReference type="Proteomes" id="UP000831684">
    <property type="component" value="Chromosome"/>
</dbReference>
<dbReference type="InterPro" id="IPR046461">
    <property type="entry name" value="TerL_ATPase"/>
</dbReference>
<organism evidence="3 4">
    <name type="scientific">Ancylobacter polymorphus</name>
    <dbReference type="NCBI Taxonomy" id="223390"/>
    <lineage>
        <taxon>Bacteria</taxon>
        <taxon>Pseudomonadati</taxon>
        <taxon>Pseudomonadota</taxon>
        <taxon>Alphaproteobacteria</taxon>
        <taxon>Hyphomicrobiales</taxon>
        <taxon>Xanthobacteraceae</taxon>
        <taxon>Ancylobacter</taxon>
    </lineage>
</organism>
<dbReference type="InterPro" id="IPR027417">
    <property type="entry name" value="P-loop_NTPase"/>
</dbReference>
<evidence type="ECO:0000259" key="2">
    <source>
        <dbReference type="Pfam" id="PF20441"/>
    </source>
</evidence>
<protein>
    <submittedName>
        <fullName evidence="3">Terminase large subunit</fullName>
    </submittedName>
</protein>
<dbReference type="GO" id="GO:0004519">
    <property type="term" value="F:endonuclease activity"/>
    <property type="evidence" value="ECO:0007669"/>
    <property type="project" value="InterPro"/>
</dbReference>
<dbReference type="PANTHER" id="PTHR41287:SF1">
    <property type="entry name" value="PROTEIN YMFN"/>
    <property type="match status" value="1"/>
</dbReference>
<feature type="domain" description="Terminase large subunit-like ATPase" evidence="1">
    <location>
        <begin position="49"/>
        <end position="208"/>
    </location>
</feature>
<evidence type="ECO:0000313" key="4">
    <source>
        <dbReference type="Proteomes" id="UP000831684"/>
    </source>
</evidence>
<dbReference type="RefSeq" id="WP_244379076.1">
    <property type="nucleotide sequence ID" value="NZ_CP083239.1"/>
</dbReference>
<gene>
    <name evidence="3" type="ORF">K9D25_02965</name>
</gene>
<proteinExistence type="predicted"/>
<accession>A0A9E6ZXA4</accession>
<feature type="domain" description="Terminase large subunit-like endonuclease" evidence="2">
    <location>
        <begin position="226"/>
        <end position="513"/>
    </location>
</feature>
<dbReference type="Pfam" id="PF03354">
    <property type="entry name" value="TerL_ATPase"/>
    <property type="match status" value="1"/>
</dbReference>
<name>A0A9E6ZXA4_9HYPH</name>
<dbReference type="KEGG" id="apol:K9D25_02965"/>
<dbReference type="AlphaFoldDB" id="A0A9E6ZXA4"/>
<dbReference type="InterPro" id="IPR005021">
    <property type="entry name" value="Terminase_largesu-like"/>
</dbReference>
<dbReference type="Gene3D" id="3.40.50.300">
    <property type="entry name" value="P-loop containing nucleotide triphosphate hydrolases"/>
    <property type="match status" value="1"/>
</dbReference>
<dbReference type="InterPro" id="IPR046462">
    <property type="entry name" value="TerL_nuclease"/>
</dbReference>
<evidence type="ECO:0000313" key="3">
    <source>
        <dbReference type="EMBL" id="UOK71702.1"/>
    </source>
</evidence>
<dbReference type="Pfam" id="PF20441">
    <property type="entry name" value="TerL_nuclease"/>
    <property type="match status" value="1"/>
</dbReference>
<sequence>MAVQRPEWARRGDGVTKAGLARAQRVIDFIELLKVPSGEGQGGLMKLRPWQKQFIIDLYAPHKGANRKVRRAILSVARKNGKTAIIAAIALAHLVGPEAILNGEIYSAANDREQAGQVFKFIRQLVEADEELAQILTIVPSTKTVVCKQNGSFYRALSADAGTKHGLNPSVWIYDELAQSRNSELYDVLNTSQGARQEPLGLVISTQSPDPEHPLSKLIDDGLVANDDRILVHLYCADDEADILDRAAWEAANPALGDFRSIEDLAALADEAGRQKSKEAAFRNLYLNQRVDQQTPLIARSEWKACQTGDKLVPGEDIYLALDLSGVHDLTALLGVSAKHGEERLGAWFWKPKEFVKDHAHRDRAPYDVWAADGWLETPPGRAVDYSYVARQIGDIADEYNVVGLAYDRWRIEQLLSEFQRLGISAYIEGKDTARDGIRLIPWGQGFRDMSPAVEALEASVVHRRLKHEGNPLLGFCFANAIVVSDPSGNRKLDKSKTRFRIDGAVAAAMAIGLKAREVVEAPVASFWEVLDPSKSY</sequence>
<reference evidence="3" key="1">
    <citation type="submission" date="2021-09" db="EMBL/GenBank/DDBJ databases">
        <title>Network and meta-omics reveal the key degrader and cooperation patterns in an efficient 1,4-dioxane-degrading microbial community.</title>
        <authorList>
            <person name="Dai C."/>
        </authorList>
    </citation>
    <scope>NUCLEOTIDE SEQUENCE</scope>
    <source>
        <strain evidence="3">ZM13</strain>
    </source>
</reference>
<evidence type="ECO:0000259" key="1">
    <source>
        <dbReference type="Pfam" id="PF03354"/>
    </source>
</evidence>
<dbReference type="PANTHER" id="PTHR41287">
    <property type="match status" value="1"/>
</dbReference>
<dbReference type="EMBL" id="CP083239">
    <property type="protein sequence ID" value="UOK71702.1"/>
    <property type="molecule type" value="Genomic_DNA"/>
</dbReference>